<reference evidence="2 3" key="1">
    <citation type="submission" date="2021-02" db="EMBL/GenBank/DDBJ databases">
        <title>Genome assembly of Pseudopithomyces chartarum.</title>
        <authorList>
            <person name="Jauregui R."/>
            <person name="Singh J."/>
            <person name="Voisey C."/>
        </authorList>
    </citation>
    <scope>NUCLEOTIDE SEQUENCE [LARGE SCALE GENOMIC DNA]</scope>
    <source>
        <strain evidence="2 3">AGR01</strain>
    </source>
</reference>
<protein>
    <submittedName>
        <fullName evidence="2">Uncharacterized protein</fullName>
    </submittedName>
</protein>
<keyword evidence="3" id="KW-1185">Reference proteome</keyword>
<name>A0AAN6LUM9_9PLEO</name>
<feature type="region of interest" description="Disordered" evidence="1">
    <location>
        <begin position="85"/>
        <end position="106"/>
    </location>
</feature>
<dbReference type="Proteomes" id="UP001280581">
    <property type="component" value="Unassembled WGS sequence"/>
</dbReference>
<sequence>MDNFSTNVDNTTTTNNSANDPIPSSAFQESHPITRVSEHRSPASKIVDAIKKPFHKEKKEVSPALKKNIEMMEERKEQRIMEMQKEGLDTGMLEGSKMGRLRQTLR</sequence>
<feature type="region of interest" description="Disordered" evidence="1">
    <location>
        <begin position="1"/>
        <end position="44"/>
    </location>
</feature>
<proteinExistence type="predicted"/>
<organism evidence="2 3">
    <name type="scientific">Pseudopithomyces chartarum</name>
    <dbReference type="NCBI Taxonomy" id="1892770"/>
    <lineage>
        <taxon>Eukaryota</taxon>
        <taxon>Fungi</taxon>
        <taxon>Dikarya</taxon>
        <taxon>Ascomycota</taxon>
        <taxon>Pezizomycotina</taxon>
        <taxon>Dothideomycetes</taxon>
        <taxon>Pleosporomycetidae</taxon>
        <taxon>Pleosporales</taxon>
        <taxon>Massarineae</taxon>
        <taxon>Didymosphaeriaceae</taxon>
        <taxon>Pseudopithomyces</taxon>
    </lineage>
</organism>
<evidence type="ECO:0000256" key="1">
    <source>
        <dbReference type="SAM" id="MobiDB-lite"/>
    </source>
</evidence>
<dbReference type="EMBL" id="WVTA01000009">
    <property type="protein sequence ID" value="KAK3207616.1"/>
    <property type="molecule type" value="Genomic_DNA"/>
</dbReference>
<evidence type="ECO:0000313" key="3">
    <source>
        <dbReference type="Proteomes" id="UP001280581"/>
    </source>
</evidence>
<feature type="compositionally biased region" description="Low complexity" evidence="1">
    <location>
        <begin position="1"/>
        <end position="20"/>
    </location>
</feature>
<accession>A0AAN6LUM9</accession>
<dbReference type="AlphaFoldDB" id="A0AAN6LUM9"/>
<comment type="caution">
    <text evidence="2">The sequence shown here is derived from an EMBL/GenBank/DDBJ whole genome shotgun (WGS) entry which is preliminary data.</text>
</comment>
<gene>
    <name evidence="2" type="ORF">GRF29_103g1527453</name>
</gene>
<evidence type="ECO:0000313" key="2">
    <source>
        <dbReference type="EMBL" id="KAK3207616.1"/>
    </source>
</evidence>